<dbReference type="PANTHER" id="PTHR31394">
    <property type="entry name" value="TRANSMEMBRANE PROTEIN 199"/>
    <property type="match status" value="1"/>
</dbReference>
<evidence type="ECO:0000256" key="6">
    <source>
        <dbReference type="SAM" id="Coils"/>
    </source>
</evidence>
<feature type="coiled-coil region" evidence="6">
    <location>
        <begin position="95"/>
        <end position="126"/>
    </location>
</feature>
<evidence type="ECO:0000256" key="7">
    <source>
        <dbReference type="SAM" id="Phobius"/>
    </source>
</evidence>
<keyword evidence="6" id="KW-0175">Coiled coil</keyword>
<dbReference type="GO" id="GO:0005789">
    <property type="term" value="C:endoplasmic reticulum membrane"/>
    <property type="evidence" value="ECO:0007669"/>
    <property type="project" value="UniProtKB-SubCell"/>
</dbReference>
<evidence type="ECO:0000313" key="8">
    <source>
        <dbReference type="EMBL" id="PRP81308.1"/>
    </source>
</evidence>
<dbReference type="InParanoid" id="A0A2P6NBH8"/>
<keyword evidence="4 7" id="KW-1133">Transmembrane helix</keyword>
<name>A0A2P6NBH8_9EUKA</name>
<organism evidence="8 9">
    <name type="scientific">Planoprotostelium fungivorum</name>
    <dbReference type="NCBI Taxonomy" id="1890364"/>
    <lineage>
        <taxon>Eukaryota</taxon>
        <taxon>Amoebozoa</taxon>
        <taxon>Evosea</taxon>
        <taxon>Variosea</taxon>
        <taxon>Cavosteliida</taxon>
        <taxon>Cavosteliaceae</taxon>
        <taxon>Planoprotostelium</taxon>
    </lineage>
</organism>
<keyword evidence="3" id="KW-0256">Endoplasmic reticulum</keyword>
<dbReference type="InterPro" id="IPR021013">
    <property type="entry name" value="ATPase_Vma12"/>
</dbReference>
<dbReference type="Proteomes" id="UP000241769">
    <property type="component" value="Unassembled WGS sequence"/>
</dbReference>
<keyword evidence="9" id="KW-1185">Reference proteome</keyword>
<evidence type="ECO:0000256" key="3">
    <source>
        <dbReference type="ARBA" id="ARBA00022824"/>
    </source>
</evidence>
<dbReference type="Pfam" id="PF11712">
    <property type="entry name" value="Vma12"/>
    <property type="match status" value="1"/>
</dbReference>
<evidence type="ECO:0000256" key="1">
    <source>
        <dbReference type="ARBA" id="ARBA00004477"/>
    </source>
</evidence>
<evidence type="ECO:0000256" key="4">
    <source>
        <dbReference type="ARBA" id="ARBA00022989"/>
    </source>
</evidence>
<evidence type="ECO:0000313" key="9">
    <source>
        <dbReference type="Proteomes" id="UP000241769"/>
    </source>
</evidence>
<evidence type="ECO:0000256" key="2">
    <source>
        <dbReference type="ARBA" id="ARBA00022692"/>
    </source>
</evidence>
<feature type="transmembrane region" description="Helical" evidence="7">
    <location>
        <begin position="146"/>
        <end position="169"/>
    </location>
</feature>
<dbReference type="AlphaFoldDB" id="A0A2P6NBH8"/>
<protein>
    <submittedName>
        <fullName evidence="8">Uncharacterized protein</fullName>
    </submittedName>
</protein>
<sequence>MVSFGITQRIKECIAFNLENRERLSTQQQSLLDRLEKSQLGDEITLNEINALAEMTRKVCGVSSQSKSGAQKSKQAHLMWAHELLEGSEIYVQKKEELPQEEAEKREKLEKAKREAEERAYKKMTQNLHTESPFAHVSSEVKSSNAYIGMAINMLLSAAACFAAGWWVFGNAYSSSPLAGVFGGLGGAVFILMVEFGLYTIRERRLTEQKTAIDPSKRKKPRVLATFTTEDEDVTEKKEK</sequence>
<dbReference type="GO" id="GO:0070072">
    <property type="term" value="P:vacuolar proton-transporting V-type ATPase complex assembly"/>
    <property type="evidence" value="ECO:0007669"/>
    <property type="project" value="InterPro"/>
</dbReference>
<dbReference type="EMBL" id="MDYQ01000128">
    <property type="protein sequence ID" value="PRP81308.1"/>
    <property type="molecule type" value="Genomic_DNA"/>
</dbReference>
<evidence type="ECO:0000256" key="5">
    <source>
        <dbReference type="ARBA" id="ARBA00023136"/>
    </source>
</evidence>
<comment type="caution">
    <text evidence="8">The sequence shown here is derived from an EMBL/GenBank/DDBJ whole genome shotgun (WGS) entry which is preliminary data.</text>
</comment>
<keyword evidence="2 7" id="KW-0812">Transmembrane</keyword>
<keyword evidence="5 7" id="KW-0472">Membrane</keyword>
<gene>
    <name evidence="8" type="ORF">PROFUN_04543</name>
</gene>
<accession>A0A2P6NBH8</accession>
<feature type="transmembrane region" description="Helical" evidence="7">
    <location>
        <begin position="181"/>
        <end position="201"/>
    </location>
</feature>
<reference evidence="8 9" key="1">
    <citation type="journal article" date="2018" name="Genome Biol. Evol.">
        <title>Multiple Roots of Fruiting Body Formation in Amoebozoa.</title>
        <authorList>
            <person name="Hillmann F."/>
            <person name="Forbes G."/>
            <person name="Novohradska S."/>
            <person name="Ferling I."/>
            <person name="Riege K."/>
            <person name="Groth M."/>
            <person name="Westermann M."/>
            <person name="Marz M."/>
            <person name="Spaller T."/>
            <person name="Winckler T."/>
            <person name="Schaap P."/>
            <person name="Glockner G."/>
        </authorList>
    </citation>
    <scope>NUCLEOTIDE SEQUENCE [LARGE SCALE GENOMIC DNA]</scope>
    <source>
        <strain evidence="8 9">Jena</strain>
    </source>
</reference>
<dbReference type="PANTHER" id="PTHR31394:SF1">
    <property type="entry name" value="TRANSMEMBRANE PROTEIN 199"/>
    <property type="match status" value="1"/>
</dbReference>
<comment type="subcellular location">
    <subcellularLocation>
        <location evidence="1">Endoplasmic reticulum membrane</location>
        <topology evidence="1">Multi-pass membrane protein</topology>
    </subcellularLocation>
</comment>
<proteinExistence type="predicted"/>